<dbReference type="EMBL" id="JAHRIQ010095102">
    <property type="protein sequence ID" value="MEQ2252480.1"/>
    <property type="molecule type" value="Genomic_DNA"/>
</dbReference>
<accession>A0ABV0V566</accession>
<proteinExistence type="predicted"/>
<protein>
    <submittedName>
        <fullName evidence="1">Uncharacterized protein</fullName>
    </submittedName>
</protein>
<sequence>MCRARMTANDAAEKSEYRGVKTMLVPVLVSGSEMRRSCLWSYICSVFEINRDFADSSFEVKYKTEKTATAKVRYLFEQLTAILSFILTNLRSYGDIHFV</sequence>
<keyword evidence="2" id="KW-1185">Reference proteome</keyword>
<evidence type="ECO:0000313" key="1">
    <source>
        <dbReference type="EMBL" id="MEQ2252480.1"/>
    </source>
</evidence>
<comment type="caution">
    <text evidence="1">The sequence shown here is derived from an EMBL/GenBank/DDBJ whole genome shotgun (WGS) entry which is preliminary data.</text>
</comment>
<reference evidence="1 2" key="1">
    <citation type="submission" date="2021-06" db="EMBL/GenBank/DDBJ databases">
        <authorList>
            <person name="Palmer J.M."/>
        </authorList>
    </citation>
    <scope>NUCLEOTIDE SEQUENCE [LARGE SCALE GENOMIC DNA]</scope>
    <source>
        <strain evidence="2">if_2019</strain>
        <tissue evidence="1">Muscle</tissue>
    </source>
</reference>
<organism evidence="1 2">
    <name type="scientific">Ilyodon furcidens</name>
    <name type="common">goldbreast splitfin</name>
    <dbReference type="NCBI Taxonomy" id="33524"/>
    <lineage>
        <taxon>Eukaryota</taxon>
        <taxon>Metazoa</taxon>
        <taxon>Chordata</taxon>
        <taxon>Craniata</taxon>
        <taxon>Vertebrata</taxon>
        <taxon>Euteleostomi</taxon>
        <taxon>Actinopterygii</taxon>
        <taxon>Neopterygii</taxon>
        <taxon>Teleostei</taxon>
        <taxon>Neoteleostei</taxon>
        <taxon>Acanthomorphata</taxon>
        <taxon>Ovalentaria</taxon>
        <taxon>Atherinomorphae</taxon>
        <taxon>Cyprinodontiformes</taxon>
        <taxon>Goodeidae</taxon>
        <taxon>Ilyodon</taxon>
    </lineage>
</organism>
<name>A0ABV0V566_9TELE</name>
<evidence type="ECO:0000313" key="2">
    <source>
        <dbReference type="Proteomes" id="UP001482620"/>
    </source>
</evidence>
<dbReference type="Proteomes" id="UP001482620">
    <property type="component" value="Unassembled WGS sequence"/>
</dbReference>
<gene>
    <name evidence="1" type="ORF">ILYODFUR_022131</name>
</gene>